<dbReference type="EMBL" id="VXIT01000004">
    <property type="protein sequence ID" value="KAA6413080.1"/>
    <property type="molecule type" value="Genomic_DNA"/>
</dbReference>
<reference evidence="4" key="2">
    <citation type="submission" date="2017-03" db="EMBL/GenBank/DDBJ databases">
        <authorList>
            <person name="Sharma R."/>
            <person name="Thines M."/>
        </authorList>
    </citation>
    <scope>NUCLEOTIDE SEQUENCE [LARGE SCALE GENOMIC DNA]</scope>
</reference>
<accession>A0A1W5D4F6</accession>
<dbReference type="Pfam" id="PF04979">
    <property type="entry name" value="IPP-2"/>
    <property type="match status" value="1"/>
</dbReference>
<keyword evidence="4" id="KW-1185">Reference proteome</keyword>
<dbReference type="InterPro" id="IPR007062">
    <property type="entry name" value="PPI-2"/>
</dbReference>
<dbReference type="AlphaFoldDB" id="A0A1W5D4F6"/>
<feature type="compositionally biased region" description="Basic and acidic residues" evidence="1">
    <location>
        <begin position="54"/>
        <end position="65"/>
    </location>
</feature>
<dbReference type="Proteomes" id="UP000324767">
    <property type="component" value="Unassembled WGS sequence"/>
</dbReference>
<evidence type="ECO:0000313" key="3">
    <source>
        <dbReference type="EMBL" id="SLM37862.1"/>
    </source>
</evidence>
<evidence type="ECO:0000313" key="5">
    <source>
        <dbReference type="Proteomes" id="UP000324767"/>
    </source>
</evidence>
<reference evidence="3" key="1">
    <citation type="submission" date="2017-03" db="EMBL/GenBank/DDBJ databases">
        <authorList>
            <person name="Afonso C.L."/>
            <person name="Miller P.J."/>
            <person name="Scott M.A."/>
            <person name="Spackman E."/>
            <person name="Goraichik I."/>
            <person name="Dimitrov K.M."/>
            <person name="Suarez D.L."/>
            <person name="Swayne D.E."/>
        </authorList>
    </citation>
    <scope>NUCLEOTIDE SEQUENCE [LARGE SCALE GENOMIC DNA]</scope>
</reference>
<dbReference type="EMBL" id="FWEW01001957">
    <property type="protein sequence ID" value="SLM37862.1"/>
    <property type="molecule type" value="Genomic_DNA"/>
</dbReference>
<dbReference type="Proteomes" id="UP000192927">
    <property type="component" value="Unassembled WGS sequence"/>
</dbReference>
<reference evidence="2 5" key="3">
    <citation type="submission" date="2019-09" db="EMBL/GenBank/DDBJ databases">
        <title>The hologenome of the rock-dwelling lichen Lasallia pustulata.</title>
        <authorList>
            <person name="Greshake Tzovaras B."/>
            <person name="Segers F."/>
            <person name="Bicker A."/>
            <person name="Dal Grande F."/>
            <person name="Otte J."/>
            <person name="Hankeln T."/>
            <person name="Schmitt I."/>
            <person name="Ebersberger I."/>
        </authorList>
    </citation>
    <scope>NUCLEOTIDE SEQUENCE [LARGE SCALE GENOMIC DNA]</scope>
    <source>
        <strain evidence="2">A1-1</strain>
    </source>
</reference>
<feature type="region of interest" description="Disordered" evidence="1">
    <location>
        <begin position="123"/>
        <end position="238"/>
    </location>
</feature>
<gene>
    <name evidence="2" type="ORF">FRX48_02824</name>
</gene>
<organism evidence="3 4">
    <name type="scientific">Lasallia pustulata</name>
    <dbReference type="NCBI Taxonomy" id="136370"/>
    <lineage>
        <taxon>Eukaryota</taxon>
        <taxon>Fungi</taxon>
        <taxon>Dikarya</taxon>
        <taxon>Ascomycota</taxon>
        <taxon>Pezizomycotina</taxon>
        <taxon>Lecanoromycetes</taxon>
        <taxon>OSLEUM clade</taxon>
        <taxon>Umbilicariomycetidae</taxon>
        <taxon>Umbilicariales</taxon>
        <taxon>Umbilicariaceae</taxon>
        <taxon>Lasallia</taxon>
    </lineage>
</organism>
<feature type="compositionally biased region" description="Basic and acidic residues" evidence="1">
    <location>
        <begin position="163"/>
        <end position="178"/>
    </location>
</feature>
<dbReference type="GO" id="GO:0004864">
    <property type="term" value="F:protein phosphatase inhibitor activity"/>
    <property type="evidence" value="ECO:0007669"/>
    <property type="project" value="InterPro"/>
</dbReference>
<feature type="compositionally biased region" description="Basic and acidic residues" evidence="1">
    <location>
        <begin position="214"/>
        <end position="226"/>
    </location>
</feature>
<dbReference type="GO" id="GO:0009966">
    <property type="term" value="P:regulation of signal transduction"/>
    <property type="evidence" value="ECO:0007669"/>
    <property type="project" value="InterPro"/>
</dbReference>
<feature type="compositionally biased region" description="Basic and acidic residues" evidence="1">
    <location>
        <begin position="123"/>
        <end position="143"/>
    </location>
</feature>
<feature type="compositionally biased region" description="Polar residues" evidence="1">
    <location>
        <begin position="1"/>
        <end position="10"/>
    </location>
</feature>
<dbReference type="PANTHER" id="PTHR12398">
    <property type="entry name" value="PROTEIN PHOSPHATASE INHIBITOR"/>
    <property type="match status" value="1"/>
</dbReference>
<evidence type="ECO:0000313" key="2">
    <source>
        <dbReference type="EMBL" id="KAA6413080.1"/>
    </source>
</evidence>
<dbReference type="Gene3D" id="6.10.250.1050">
    <property type="match status" value="1"/>
</dbReference>
<sequence>MTQVSPTSKLHSAEVPKRPKGILKNSYHQSPPNSSSAPTETPTAHTAPASDGRPGLDRGISEKDITLQNTLQNAGRRRNSSNPRGPISRRLSGTPGLANSVNEDEDNNPRLKWDEANLYLAEQEKSATMKIDEPKTPYAKRYDPEEDDDEMRTLDADDLVVDELDKVGGGRARTKEDEIPGLELGEPEEAVPDSNDDLGDDSNRIRRSGSGSSKGEKQVVVDEQGHGDNVGLSLEEKEKHRKFEEMRKKHYEMKEVKGLLGHPEVVDGMDVDEEDEAMRTTAGES</sequence>
<feature type="region of interest" description="Disordered" evidence="1">
    <location>
        <begin position="1"/>
        <end position="110"/>
    </location>
</feature>
<name>A0A1W5D4F6_9LECA</name>
<proteinExistence type="predicted"/>
<evidence type="ECO:0000256" key="1">
    <source>
        <dbReference type="SAM" id="MobiDB-lite"/>
    </source>
</evidence>
<dbReference type="OrthoDB" id="551302at2759"/>
<evidence type="ECO:0000313" key="4">
    <source>
        <dbReference type="Proteomes" id="UP000192927"/>
    </source>
</evidence>
<protein>
    <submittedName>
        <fullName evidence="3">Protein phosphatase inhibitor 2 (IPP-2)</fullName>
    </submittedName>
</protein>
<dbReference type="PANTHER" id="PTHR12398:SF20">
    <property type="entry name" value="PROTEIN PHOSPHATASE 1 REGULATORY INHIBITOR SUBUNIT 2"/>
    <property type="match status" value="1"/>
</dbReference>
<feature type="compositionally biased region" description="Acidic residues" evidence="1">
    <location>
        <begin position="144"/>
        <end position="162"/>
    </location>
</feature>
<feature type="compositionally biased region" description="Low complexity" evidence="1">
    <location>
        <begin position="30"/>
        <end position="50"/>
    </location>
</feature>
<feature type="compositionally biased region" description="Acidic residues" evidence="1">
    <location>
        <begin position="185"/>
        <end position="200"/>
    </location>
</feature>